<protein>
    <submittedName>
        <fullName evidence="2">Uncharacterized protein</fullName>
    </submittedName>
</protein>
<name>A0A9D5DJ49_9CRYT</name>
<dbReference type="PANTHER" id="PTHR14374">
    <property type="entry name" value="FOIE GRAS"/>
    <property type="match status" value="1"/>
</dbReference>
<feature type="compositionally biased region" description="Low complexity" evidence="1">
    <location>
        <begin position="321"/>
        <end position="333"/>
    </location>
</feature>
<feature type="compositionally biased region" description="Low complexity" evidence="1">
    <location>
        <begin position="2020"/>
        <end position="2029"/>
    </location>
</feature>
<feature type="compositionally biased region" description="Polar residues" evidence="1">
    <location>
        <begin position="1520"/>
        <end position="1529"/>
    </location>
</feature>
<feature type="region of interest" description="Disordered" evidence="1">
    <location>
        <begin position="313"/>
        <end position="333"/>
    </location>
</feature>
<feature type="compositionally biased region" description="Polar residues" evidence="1">
    <location>
        <begin position="2008"/>
        <end position="2019"/>
    </location>
</feature>
<feature type="region of interest" description="Disordered" evidence="1">
    <location>
        <begin position="1520"/>
        <end position="1546"/>
    </location>
</feature>
<comment type="caution">
    <text evidence="2">The sequence shown here is derived from an EMBL/GenBank/DDBJ whole genome shotgun (WGS) entry which is preliminary data.</text>
</comment>
<dbReference type="OrthoDB" id="6278596at2759"/>
<accession>A0A9D5DJ49</accession>
<gene>
    <name evidence="2" type="ORF">OJ253_1536</name>
</gene>
<feature type="compositionally biased region" description="Basic and acidic residues" evidence="1">
    <location>
        <begin position="562"/>
        <end position="573"/>
    </location>
</feature>
<feature type="region of interest" description="Disordered" evidence="1">
    <location>
        <begin position="2008"/>
        <end position="2029"/>
    </location>
</feature>
<dbReference type="EMBL" id="JAPCXC010000034">
    <property type="protein sequence ID" value="KAJ1609462.1"/>
    <property type="molecule type" value="Genomic_DNA"/>
</dbReference>
<feature type="region of interest" description="Disordered" evidence="1">
    <location>
        <begin position="1093"/>
        <end position="1119"/>
    </location>
</feature>
<dbReference type="PANTHER" id="PTHR14374:SF0">
    <property type="entry name" value="TRAFFICKING PROTEIN PARTICLE COMPLEX SUBUNIT 11"/>
    <property type="match status" value="1"/>
</dbReference>
<reference evidence="2" key="1">
    <citation type="submission" date="2022-10" db="EMBL/GenBank/DDBJ databases">
        <title>Adaptive evolution leads to modifications in subtelomeric GC content in a zoonotic Cryptosporidium species.</title>
        <authorList>
            <person name="Li J."/>
            <person name="Feng Y."/>
            <person name="Xiao L."/>
        </authorList>
    </citation>
    <scope>NUCLEOTIDE SEQUENCE</scope>
    <source>
        <strain evidence="2">33844</strain>
    </source>
</reference>
<feature type="region of interest" description="Disordered" evidence="1">
    <location>
        <begin position="553"/>
        <end position="573"/>
    </location>
</feature>
<proteinExistence type="predicted"/>
<evidence type="ECO:0000313" key="2">
    <source>
        <dbReference type="EMBL" id="KAJ1609462.1"/>
    </source>
</evidence>
<dbReference type="Proteomes" id="UP001067231">
    <property type="component" value="Unassembled WGS sequence"/>
</dbReference>
<sequence>MEGFHPDWQGYLKPLIALVAPKNIQEHLSRSIHSFRPKSYFPSDKYLELKCLTYSELMNPTPTPSTTSPSRTLLKSPYSTSNPSCVILGNRTGNYLGGIDILNINWMSKVRYETPALYILCFDWQSYPIGASEAADKSQETVNELESEALGIIKSVTSILKKRHSPPSVLIFVILPSGTPDPQACVACFRRNHFPELQAIFVTCGLKHQKHLNVRIERLAEMAYETAQAYYSENERRWRKSAIKAQTAGITVQNDSFIGSLSMKTSSSGVRYSVSNSMQSGLSPRFGRNSYFSISNSSSNSTNNLLKNASLGGASSLSRPNKNNSFASSNSSNGYQTLSQLQSKVLLIRYCIKSAVMNEFCGNFALAIKQYIAAWENIMNETSIPSYQFVILCNIISLRLYHIYVVNGEIQKAMNHLKIHCRNLREFGLNHPKFAFLASLWLSQTLQKLAAVLFFHLVNKSNVNSPQDQGQREDWGPHPGQNHQYPDWLEASPIPLSIGSGGLGRMIPTRTREGCNEGCGFKPENENLGSILSSIARAIQKIVIISNSSTQQPEIGTEGCDPAEKSCPGDEESHGGITIIGSSGQNNTVVDILLNISKLYKTSAEYSCLSKSQLSALSAEFDAEFFHGDQKLGGEILFPLSLGCFEELSSPETFLEYERKGDPHQRLTLSELSKLSSLYTGSDSFDIDQIEDRSIASEVLASCEIVRRNIKTLLESRALFQRSISLYYISAVIYRHFYPTNFNSIPRANTNHEPISQSKNHPHKHNFTDAAVHVDNASQSGHMHACANIAVSGAGVGSLAGRIAGSVTCPGHGPAWSLVEGCSGASMNNTGTRSVVSTAGGAGSGAFVGTRTDRFFQMISLSFAEYLFEENYINCSLSIFEAIFQSAIPKHVFAEISRLTTIDEQQSQLFGKRKANLWEIVNPQMTNTCFQLTSTYFDSSFWLFLNRISVRILECLSIQNLDLEERMSIPRSVLQGPGPESKLFASASPRTASHASEDDDSAKKDDQYIYSVVSSFLAVLRPKKTWVQSQSQGASSKQRATTLSHCSILVLSYLIISNSMEKRSNPGCKQDIEDFHAWIRNLYRKIIVNGSPSVSGRDAGQQGAGGSQPETQGAGGPPTKGPVKNILFTQFLHNKYSTILQDQSSPDRIIIMVHHFPTFLNVFIDSRMEASLVSNIGILGVVIDKFEVVEFEDSGSFNSQLSLHCRIRHVNYIPQNYENNETRKLYYQEYRPPILIFGLFLYLLVSSPDTCPGQTSDYIKFGVNTLRYFNYQKSILNISEGNVYNFSYVQFCLRSPPLSYFTCTGSWLRHARTLIYDTPSLQIVPGGFLDISKNTIANPVPIYKVPVDDLQLLSKFCHPFNSLPIFHKLVTNNMMFNDQLCLRVNNYGICSNTESIKKLCKVWLLSPFDAMDVVLSESKQRVDTIESMVYNAAPNEIRPLQLIIRIPRNFSEQFILDVSVNVARLVTQDSHIGTSDPDLEKQSGLTLQTEERVLSRLGVIQIPSTDRNWEIAFSENSISTTSCRNGTSMTDHDSGSGSGNSLDPQSVTVGRFAIDGRLLRRGIFSDQDETQKPPGHFAQVHSLLDGGGSVGEVQFVSFDSTLASPATFDIAAAPQSPSLACPFSSLKEGTFSFIDDNITPYFKVLKSGSSIAPTYSATKNEDDKDKEEDSIFHTLNNSTAVLLFIPTFLSISKSGKYNVSVNVKILNRYRFQHGDQDRGGGVQGESKSEPEKVSRFTSNLILHDLEQSRPWFVGECIMVNSRIPKMDTLHGCVNYLDRAGQALEHRVVPLFDNSKGDSQFFISFEIINQQLREKIVIEDFVLPTKFSTADDRYPKILDGNEMNTSLINISKEDLYKYYISRKNRSQKCFDEMVANSSYHPKLIVSLEYKLSCEVSSFSQDYEFLQFVIFPFQIIFASNFVFNTDMEQKRNSISLKSFPIKYELFSSLYSSLISPSEKFYPITLETHVRQLSYIGIPFVYEAIITNHTNLPQPIRYSLVYPPNRQNLELESSPTLSTPAESSKTPISSTSISIPQTLPEWLPLLIQGVTSSSTLLAPNSTETISWTCIPTQSGTIPLPCIYIQSERSNKQFVDTRIRGNAPIHHTRRLSAQSQNQQISVLYTSEKRIVVIPRSPNCASTLN</sequence>
<organism evidence="2">
    <name type="scientific">Cryptosporidium canis</name>
    <dbReference type="NCBI Taxonomy" id="195482"/>
    <lineage>
        <taxon>Eukaryota</taxon>
        <taxon>Sar</taxon>
        <taxon>Alveolata</taxon>
        <taxon>Apicomplexa</taxon>
        <taxon>Conoidasida</taxon>
        <taxon>Coccidia</taxon>
        <taxon>Eucoccidiorida</taxon>
        <taxon>Eimeriorina</taxon>
        <taxon>Cryptosporidiidae</taxon>
        <taxon>Cryptosporidium</taxon>
    </lineage>
</organism>
<evidence type="ECO:0000256" key="1">
    <source>
        <dbReference type="SAM" id="MobiDB-lite"/>
    </source>
</evidence>